<evidence type="ECO:0000256" key="2">
    <source>
        <dbReference type="SAM" id="Phobius"/>
    </source>
</evidence>
<dbReference type="Proteomes" id="UP001142489">
    <property type="component" value="Unassembled WGS sequence"/>
</dbReference>
<keyword evidence="2" id="KW-0812">Transmembrane</keyword>
<evidence type="ECO:0000256" key="3">
    <source>
        <dbReference type="SAM" id="SignalP"/>
    </source>
</evidence>
<accession>A0A9Q0X604</accession>
<dbReference type="OrthoDB" id="9035457at2759"/>
<dbReference type="InterPro" id="IPR036179">
    <property type="entry name" value="Ig-like_dom_sf"/>
</dbReference>
<organism evidence="4 5">
    <name type="scientific">Phrynocephalus forsythii</name>
    <dbReference type="NCBI Taxonomy" id="171643"/>
    <lineage>
        <taxon>Eukaryota</taxon>
        <taxon>Metazoa</taxon>
        <taxon>Chordata</taxon>
        <taxon>Craniata</taxon>
        <taxon>Vertebrata</taxon>
        <taxon>Euteleostomi</taxon>
        <taxon>Lepidosauria</taxon>
        <taxon>Squamata</taxon>
        <taxon>Bifurcata</taxon>
        <taxon>Unidentata</taxon>
        <taxon>Episquamata</taxon>
        <taxon>Toxicofera</taxon>
        <taxon>Iguania</taxon>
        <taxon>Acrodonta</taxon>
        <taxon>Agamidae</taxon>
        <taxon>Agaminae</taxon>
        <taxon>Phrynocephalus</taxon>
    </lineage>
</organism>
<feature type="chain" id="PRO_5040429870" evidence="3">
    <location>
        <begin position="38"/>
        <end position="253"/>
    </location>
</feature>
<reference evidence="4" key="1">
    <citation type="journal article" date="2023" name="DNA Res.">
        <title>Chromosome-level genome assembly of Phrynocephalus forsythii using third-generation DNA sequencing and Hi-C analysis.</title>
        <authorList>
            <person name="Qi Y."/>
            <person name="Zhao W."/>
            <person name="Zhao Y."/>
            <person name="Niu C."/>
            <person name="Cao S."/>
            <person name="Zhang Y."/>
        </authorList>
    </citation>
    <scope>NUCLEOTIDE SEQUENCE</scope>
    <source>
        <tissue evidence="4">Muscle</tissue>
    </source>
</reference>
<evidence type="ECO:0000313" key="5">
    <source>
        <dbReference type="Proteomes" id="UP001142489"/>
    </source>
</evidence>
<feature type="signal peptide" evidence="3">
    <location>
        <begin position="1"/>
        <end position="37"/>
    </location>
</feature>
<keyword evidence="2" id="KW-0472">Membrane</keyword>
<evidence type="ECO:0000313" key="4">
    <source>
        <dbReference type="EMBL" id="KAJ7303991.1"/>
    </source>
</evidence>
<dbReference type="InterPro" id="IPR013783">
    <property type="entry name" value="Ig-like_fold"/>
</dbReference>
<proteinExistence type="predicted"/>
<comment type="caution">
    <text evidence="4">The sequence shown here is derived from an EMBL/GenBank/DDBJ whole genome shotgun (WGS) entry which is preliminary data.</text>
</comment>
<evidence type="ECO:0000256" key="1">
    <source>
        <dbReference type="SAM" id="MobiDB-lite"/>
    </source>
</evidence>
<dbReference type="Gene3D" id="2.60.40.10">
    <property type="entry name" value="Immunoglobulins"/>
    <property type="match status" value="1"/>
</dbReference>
<dbReference type="SUPFAM" id="SSF48726">
    <property type="entry name" value="Immunoglobulin"/>
    <property type="match status" value="1"/>
</dbReference>
<feature type="transmembrane region" description="Helical" evidence="2">
    <location>
        <begin position="162"/>
        <end position="185"/>
    </location>
</feature>
<feature type="region of interest" description="Disordered" evidence="1">
    <location>
        <begin position="225"/>
        <end position="253"/>
    </location>
</feature>
<name>A0A9Q0X604_9SAUR</name>
<sequence length="253" mass="27948">MWTPMASRAGTPGCRTSWLTLFLAAHVINSWFSPSHSQMLGPIMDIEVIVTPKYPTVGEDVTLSTKASIRGIRNCIWFRGEEETYVEIIIYLRLPVPQISYAAGYDGRQELDENCSLSIHNISFDDQALYGIKRNSSTTMEIGEAFIRVLDPIPELEPQQKALTSGLVVVIIAACLIGSIFIGALCTYQAAGTHEAVEELTWTMFLTSEFQQDTPLQRELPQGIKMEQVKPGPSGTQAGPARKSAQRLVVQKS</sequence>
<gene>
    <name evidence="4" type="ORF">JRQ81_011508</name>
</gene>
<protein>
    <submittedName>
        <fullName evidence="4">Uncharacterized protein</fullName>
    </submittedName>
</protein>
<dbReference type="EMBL" id="JAPFRF010000023">
    <property type="protein sequence ID" value="KAJ7303991.1"/>
    <property type="molecule type" value="Genomic_DNA"/>
</dbReference>
<keyword evidence="2" id="KW-1133">Transmembrane helix</keyword>
<keyword evidence="5" id="KW-1185">Reference proteome</keyword>
<dbReference type="AlphaFoldDB" id="A0A9Q0X604"/>
<keyword evidence="3" id="KW-0732">Signal</keyword>